<evidence type="ECO:0000313" key="3">
    <source>
        <dbReference type="EMBL" id="CAE4654264.1"/>
    </source>
</evidence>
<dbReference type="SUPFAM" id="SSF51197">
    <property type="entry name" value="Clavaminate synthase-like"/>
    <property type="match status" value="1"/>
</dbReference>
<protein>
    <recommendedName>
        <fullName evidence="2">Isopenicillin N synthase-like Fe(2+) 2OG dioxygenase domain-containing protein</fullName>
    </recommendedName>
</protein>
<dbReference type="InterPro" id="IPR027443">
    <property type="entry name" value="IPNS-like_sf"/>
</dbReference>
<feature type="compositionally biased region" description="Pro residues" evidence="1">
    <location>
        <begin position="333"/>
        <end position="352"/>
    </location>
</feature>
<feature type="compositionally biased region" description="Basic and acidic residues" evidence="1">
    <location>
        <begin position="30"/>
        <end position="62"/>
    </location>
</feature>
<accession>A0A7S4W5N1</accession>
<feature type="compositionally biased region" description="Pro residues" evidence="1">
    <location>
        <begin position="250"/>
        <end position="269"/>
    </location>
</feature>
<feature type="compositionally biased region" description="Pro residues" evidence="1">
    <location>
        <begin position="276"/>
        <end position="295"/>
    </location>
</feature>
<feature type="region of interest" description="Disordered" evidence="1">
    <location>
        <begin position="330"/>
        <end position="394"/>
    </location>
</feature>
<gene>
    <name evidence="3" type="ORF">AMON00008_LOCUS55366</name>
</gene>
<name>A0A7S4W5N1_9DINO</name>
<dbReference type="PANTHER" id="PTHR47990">
    <property type="entry name" value="2-OXOGLUTARATE (2OG) AND FE(II)-DEPENDENT OXYGENASE SUPERFAMILY PROTEIN-RELATED"/>
    <property type="match status" value="1"/>
</dbReference>
<evidence type="ECO:0000256" key="1">
    <source>
        <dbReference type="SAM" id="MobiDB-lite"/>
    </source>
</evidence>
<dbReference type="Gene3D" id="2.60.120.330">
    <property type="entry name" value="B-lactam Antibiotic, Isopenicillin N Synthase, Chain"/>
    <property type="match status" value="1"/>
</dbReference>
<feature type="region of interest" description="Disordered" evidence="1">
    <location>
        <begin position="1"/>
        <end position="77"/>
    </location>
</feature>
<dbReference type="InterPro" id="IPR050231">
    <property type="entry name" value="Iron_ascorbate_oxido_reductase"/>
</dbReference>
<dbReference type="Pfam" id="PF03171">
    <property type="entry name" value="2OG-FeII_Oxy"/>
    <property type="match status" value="1"/>
</dbReference>
<dbReference type="EMBL" id="HBNR01077774">
    <property type="protein sequence ID" value="CAE4654264.1"/>
    <property type="molecule type" value="Transcribed_RNA"/>
</dbReference>
<proteinExistence type="predicted"/>
<reference evidence="3" key="1">
    <citation type="submission" date="2021-01" db="EMBL/GenBank/DDBJ databases">
        <authorList>
            <person name="Corre E."/>
            <person name="Pelletier E."/>
            <person name="Niang G."/>
            <person name="Scheremetjew M."/>
            <person name="Finn R."/>
            <person name="Kale V."/>
            <person name="Holt S."/>
            <person name="Cochrane G."/>
            <person name="Meng A."/>
            <person name="Brown T."/>
            <person name="Cohen L."/>
        </authorList>
    </citation>
    <scope>NUCLEOTIDE SEQUENCE</scope>
    <source>
        <strain evidence="3">CCMP3105</strain>
    </source>
</reference>
<feature type="region of interest" description="Disordered" evidence="1">
    <location>
        <begin position="246"/>
        <end position="305"/>
    </location>
</feature>
<evidence type="ECO:0000259" key="2">
    <source>
        <dbReference type="Pfam" id="PF03171"/>
    </source>
</evidence>
<feature type="compositionally biased region" description="Pro residues" evidence="1">
    <location>
        <begin position="371"/>
        <end position="382"/>
    </location>
</feature>
<dbReference type="AlphaFoldDB" id="A0A7S4W5N1"/>
<feature type="domain" description="Isopenicillin N synthase-like Fe(2+) 2OG dioxygenase" evidence="2">
    <location>
        <begin position="568"/>
        <end position="634"/>
    </location>
</feature>
<sequence>MAAATVLLDADHDNVQAAGMLGSPPWRRQRPSEDQEAEHPWKKQRCSGDRTVRVVSDEEHRSPQPSGPAPTPAAVLVPAPPAPAPVASAAPPLAVPSRQVALAAPAPTAPALAPAPVASAVPPLAVPSRQVALAAPAPTAPALAPAPVASAAPPLAVPPRQVALAAPAPTAPALVPAPVESRTVHLSGAALAPVSASLPTLPSWGWQQPTLLLTAPAAVAQVVPPLCIPGRTPACLARLQPVLGQTTPAAAPPPPPPPPLKLVPPPPPLAKADGPMAPPPPPPADPPPPAEPLPQPMTAAAAQSAAKAPAGLSGLEATAAALRAAAAHLLTELPPPPPPPQPRLPPLVPTPPAACAAHRRVEARPRAPELPALPLPPCPPAQPSSAGASVPRVDPWGRDRGRLLQALSVCGAVYLEVDSHSGTGTARLPDPSYAHWLELWREATAAPPSFWRRDLVSAGHLKFSRGEDLLRTLAGSAKAHVPDVRYNFGLGQAVFRCGAAEWGDLAWIVEGFRGLLDATASLAMQEILAFAGSDEAAAQSLCAKLRAGREAWGSSRLRHCIYPVNGSCTEHSDYGVITVQQSSSAGLHARIFGKWLALDPPDGCAVAFAGDMLEILTNGRIQALRHRVCLETLPAAASGGGCMARQSHILFLQPDRDTVVAPLRCCLRGDGTDLSPIRYGDWHNRKASLAHVRF</sequence>
<organism evidence="3">
    <name type="scientific">Alexandrium monilatum</name>
    <dbReference type="NCBI Taxonomy" id="311494"/>
    <lineage>
        <taxon>Eukaryota</taxon>
        <taxon>Sar</taxon>
        <taxon>Alveolata</taxon>
        <taxon>Dinophyceae</taxon>
        <taxon>Gonyaulacales</taxon>
        <taxon>Pyrocystaceae</taxon>
        <taxon>Alexandrium</taxon>
    </lineage>
</organism>
<dbReference type="InterPro" id="IPR044861">
    <property type="entry name" value="IPNS-like_FE2OG_OXY"/>
</dbReference>